<reference evidence="2 3" key="1">
    <citation type="submission" date="2019-02" db="EMBL/GenBank/DDBJ databases">
        <title>Bacterial novel species isolated from soil.</title>
        <authorList>
            <person name="Jung H.-Y."/>
        </authorList>
    </citation>
    <scope>NUCLEOTIDE SEQUENCE [LARGE SCALE GENOMIC DNA]</scope>
    <source>
        <strain evidence="2 3">1-3-3-3</strain>
    </source>
</reference>
<evidence type="ECO:0000256" key="1">
    <source>
        <dbReference type="SAM" id="MobiDB-lite"/>
    </source>
</evidence>
<organism evidence="2 3">
    <name type="scientific">Hymenobacter persicinus</name>
    <dbReference type="NCBI Taxonomy" id="2025506"/>
    <lineage>
        <taxon>Bacteria</taxon>
        <taxon>Pseudomonadati</taxon>
        <taxon>Bacteroidota</taxon>
        <taxon>Cytophagia</taxon>
        <taxon>Cytophagales</taxon>
        <taxon>Hymenobacteraceae</taxon>
        <taxon>Hymenobacter</taxon>
    </lineage>
</organism>
<feature type="region of interest" description="Disordered" evidence="1">
    <location>
        <begin position="59"/>
        <end position="128"/>
    </location>
</feature>
<name>A0A4Q5L9F0_9BACT</name>
<protein>
    <submittedName>
        <fullName evidence="2">Uncharacterized protein</fullName>
    </submittedName>
</protein>
<sequence>MLGSVGFSPYSLFRMWYRYSFLLLIVGLSLLPELSARAQTRTSKVKPNRARSGAYARYDRSGRRNEENMRLAPGMRINMPSPPTTDYMGRPLKKKAPKPASANSTLNSGKAAPAAAPKPAVRAARRKN</sequence>
<dbReference type="AlphaFoldDB" id="A0A4Q5L9F0"/>
<dbReference type="RefSeq" id="WP_165370523.1">
    <property type="nucleotide sequence ID" value="NZ_SEWE01000031.1"/>
</dbReference>
<keyword evidence="3" id="KW-1185">Reference proteome</keyword>
<dbReference type="EMBL" id="SEWE01000031">
    <property type="protein sequence ID" value="RYU78347.1"/>
    <property type="molecule type" value="Genomic_DNA"/>
</dbReference>
<proteinExistence type="predicted"/>
<comment type="caution">
    <text evidence="2">The sequence shown here is derived from an EMBL/GenBank/DDBJ whole genome shotgun (WGS) entry which is preliminary data.</text>
</comment>
<gene>
    <name evidence="2" type="ORF">EWM57_14340</name>
</gene>
<evidence type="ECO:0000313" key="2">
    <source>
        <dbReference type="EMBL" id="RYU78347.1"/>
    </source>
</evidence>
<feature type="compositionally biased region" description="Low complexity" evidence="1">
    <location>
        <begin position="110"/>
        <end position="122"/>
    </location>
</feature>
<dbReference type="Proteomes" id="UP000294155">
    <property type="component" value="Unassembled WGS sequence"/>
</dbReference>
<accession>A0A4Q5L9F0</accession>
<evidence type="ECO:0000313" key="3">
    <source>
        <dbReference type="Proteomes" id="UP000294155"/>
    </source>
</evidence>
<feature type="compositionally biased region" description="Basic and acidic residues" evidence="1">
    <location>
        <begin position="59"/>
        <end position="69"/>
    </location>
</feature>